<dbReference type="EMBL" id="VSRR010020321">
    <property type="protein sequence ID" value="MPC63011.1"/>
    <property type="molecule type" value="Genomic_DNA"/>
</dbReference>
<accession>A0A5B7GS36</accession>
<dbReference type="SUPFAM" id="SSF56672">
    <property type="entry name" value="DNA/RNA polymerases"/>
    <property type="match status" value="1"/>
</dbReference>
<reference evidence="3 4" key="1">
    <citation type="submission" date="2019-05" db="EMBL/GenBank/DDBJ databases">
        <title>Another draft genome of Portunus trituberculatus and its Hox gene families provides insights of decapod evolution.</title>
        <authorList>
            <person name="Jeong J.-H."/>
            <person name="Song I."/>
            <person name="Kim S."/>
            <person name="Choi T."/>
            <person name="Kim D."/>
            <person name="Ryu S."/>
            <person name="Kim W."/>
        </authorList>
    </citation>
    <scope>NUCLEOTIDE SEQUENCE [LARGE SCALE GENOMIC DNA]</scope>
    <source>
        <tissue evidence="3">Muscle</tissue>
    </source>
</reference>
<evidence type="ECO:0000313" key="4">
    <source>
        <dbReference type="Proteomes" id="UP000324222"/>
    </source>
</evidence>
<evidence type="ECO:0000313" key="3">
    <source>
        <dbReference type="EMBL" id="MPC63011.1"/>
    </source>
</evidence>
<dbReference type="PANTHER" id="PTHR33064:SF37">
    <property type="entry name" value="RIBONUCLEASE H"/>
    <property type="match status" value="1"/>
</dbReference>
<evidence type="ECO:0000259" key="2">
    <source>
        <dbReference type="Pfam" id="PF00078"/>
    </source>
</evidence>
<evidence type="ECO:0000256" key="1">
    <source>
        <dbReference type="ARBA" id="ARBA00012493"/>
    </source>
</evidence>
<dbReference type="EC" id="2.7.7.49" evidence="1"/>
<sequence>MKDRCRKQRVVHVNHLKPYCRRQEGSEVIIQEKAQLAVIHDPDPNPPKDEGKVPLNLVPTLKNSEVIRNVDQHLSPEKACEVRKLLAYFPSLFGDAPAACVGAQHDIPLEEGTVPVRLPPYRMEAEKRIELRRHIDELLALGLIKPSSSPWAAPVVMVPKPDGTSRLYINYMGINRVKIPDSFPLPRIDDLVEPAISPSLTCCPATFKFPSLKKQNPCLPHGLYQWEVMPFGFRNSSATFQRLMNKLVAPLLEVVAYLDDIVIWGSSWEEHQGRLQAVFEVLCKANLKMSHFGQASITYLGYTIGGGSIAPVDAEVQALSQFPAPEDKRGLRRFLGMYRFYRRFCKNFSQVAAPLTDLLSSKRKFVWDETCGIAFNRLKTLLVSAPVLRPPNPQ</sequence>
<keyword evidence="4" id="KW-1185">Reference proteome</keyword>
<dbReference type="Proteomes" id="UP000324222">
    <property type="component" value="Unassembled WGS sequence"/>
</dbReference>
<dbReference type="AlphaFoldDB" id="A0A5B7GS36"/>
<dbReference type="OrthoDB" id="6373272at2759"/>
<protein>
    <recommendedName>
        <fullName evidence="1">RNA-directed DNA polymerase</fullName>
        <ecNumber evidence="1">2.7.7.49</ecNumber>
    </recommendedName>
</protein>
<dbReference type="PANTHER" id="PTHR33064">
    <property type="entry name" value="POL PROTEIN"/>
    <property type="match status" value="1"/>
</dbReference>
<organism evidence="3 4">
    <name type="scientific">Portunus trituberculatus</name>
    <name type="common">Swimming crab</name>
    <name type="synonym">Neptunus trituberculatus</name>
    <dbReference type="NCBI Taxonomy" id="210409"/>
    <lineage>
        <taxon>Eukaryota</taxon>
        <taxon>Metazoa</taxon>
        <taxon>Ecdysozoa</taxon>
        <taxon>Arthropoda</taxon>
        <taxon>Crustacea</taxon>
        <taxon>Multicrustacea</taxon>
        <taxon>Malacostraca</taxon>
        <taxon>Eumalacostraca</taxon>
        <taxon>Eucarida</taxon>
        <taxon>Decapoda</taxon>
        <taxon>Pleocyemata</taxon>
        <taxon>Brachyura</taxon>
        <taxon>Eubrachyura</taxon>
        <taxon>Portunoidea</taxon>
        <taxon>Portunidae</taxon>
        <taxon>Portuninae</taxon>
        <taxon>Portunus</taxon>
    </lineage>
</organism>
<dbReference type="InterPro" id="IPR043128">
    <property type="entry name" value="Rev_trsase/Diguanyl_cyclase"/>
</dbReference>
<feature type="domain" description="Reverse transcriptase" evidence="2">
    <location>
        <begin position="216"/>
        <end position="304"/>
    </location>
</feature>
<dbReference type="Gene3D" id="3.10.10.10">
    <property type="entry name" value="HIV Type 1 Reverse Transcriptase, subunit A, domain 1"/>
    <property type="match status" value="1"/>
</dbReference>
<proteinExistence type="predicted"/>
<dbReference type="InterPro" id="IPR000477">
    <property type="entry name" value="RT_dom"/>
</dbReference>
<dbReference type="InterPro" id="IPR051320">
    <property type="entry name" value="Viral_Replic_Matur_Polypro"/>
</dbReference>
<dbReference type="FunFam" id="3.30.70.270:FF:000020">
    <property type="entry name" value="Transposon Tf2-6 polyprotein-like Protein"/>
    <property type="match status" value="1"/>
</dbReference>
<dbReference type="InterPro" id="IPR043502">
    <property type="entry name" value="DNA/RNA_pol_sf"/>
</dbReference>
<dbReference type="CDD" id="cd01647">
    <property type="entry name" value="RT_LTR"/>
    <property type="match status" value="1"/>
</dbReference>
<dbReference type="Gene3D" id="3.30.70.270">
    <property type="match status" value="2"/>
</dbReference>
<dbReference type="GO" id="GO:0003964">
    <property type="term" value="F:RNA-directed DNA polymerase activity"/>
    <property type="evidence" value="ECO:0007669"/>
    <property type="project" value="UniProtKB-EC"/>
</dbReference>
<comment type="caution">
    <text evidence="3">The sequence shown here is derived from an EMBL/GenBank/DDBJ whole genome shotgun (WGS) entry which is preliminary data.</text>
</comment>
<name>A0A5B7GS36_PORTR</name>
<gene>
    <name evidence="3" type="primary">TY3B-G_1</name>
    <name evidence="3" type="ORF">E2C01_057103</name>
</gene>
<dbReference type="Pfam" id="PF00078">
    <property type="entry name" value="RVT_1"/>
    <property type="match status" value="1"/>
</dbReference>